<dbReference type="HOGENOM" id="CLU_3359025_0_0_9"/>
<dbReference type="EMBL" id="CP002690">
    <property type="protein sequence ID" value="AEE14035.1"/>
    <property type="molecule type" value="Genomic_DNA"/>
</dbReference>
<dbReference type="AlphaFoldDB" id="M1E6I7"/>
<dbReference type="Proteomes" id="UP000011765">
    <property type="component" value="Chromosome"/>
</dbReference>
<reference evidence="1 2" key="1">
    <citation type="submission" date="2011-04" db="EMBL/GenBank/DDBJ databases">
        <title>The complete genome of Thermodesulfobium narugense DSM 14796.</title>
        <authorList>
            <consortium name="US DOE Joint Genome Institute (JGI-PGF)"/>
            <person name="Lucas S."/>
            <person name="Han J."/>
            <person name="Lapidus A."/>
            <person name="Bruce D."/>
            <person name="Goodwin L."/>
            <person name="Pitluck S."/>
            <person name="Peters L."/>
            <person name="Kyrpides N."/>
            <person name="Mavromatis K."/>
            <person name="Pagani I."/>
            <person name="Ivanova N."/>
            <person name="Ovchinnikova G."/>
            <person name="Zhang X."/>
            <person name="Saunders L."/>
            <person name="Detter J.C."/>
            <person name="Tapia R."/>
            <person name="Han C."/>
            <person name="Land M."/>
            <person name="Hauser L."/>
            <person name="Markowitz V."/>
            <person name="Cheng J.-F."/>
            <person name="Hugenholtz P."/>
            <person name="Woyke T."/>
            <person name="Wu D."/>
            <person name="Spring S."/>
            <person name="Schroeder M."/>
            <person name="Brambilla E."/>
            <person name="Klenk H.-P."/>
            <person name="Eisen J.A."/>
        </authorList>
    </citation>
    <scope>NUCLEOTIDE SEQUENCE [LARGE SCALE GENOMIC DNA]</scope>
    <source>
        <strain evidence="1 2">DSM 14796</strain>
    </source>
</reference>
<accession>M1E6I7</accession>
<evidence type="ECO:0000313" key="2">
    <source>
        <dbReference type="Proteomes" id="UP000011765"/>
    </source>
</evidence>
<keyword evidence="2" id="KW-1185">Reference proteome</keyword>
<proteinExistence type="predicted"/>
<name>M1E6I7_9BACT</name>
<protein>
    <submittedName>
        <fullName evidence="1">Uncharacterized protein</fullName>
    </submittedName>
</protein>
<dbReference type="STRING" id="747365.Thena_0391"/>
<dbReference type="KEGG" id="tnr:Thena_0391"/>
<organism evidence="1 2">
    <name type="scientific">Thermodesulfobium narugense DSM 14796</name>
    <dbReference type="NCBI Taxonomy" id="747365"/>
    <lineage>
        <taxon>Bacteria</taxon>
        <taxon>Pseudomonadati</taxon>
        <taxon>Thermodesulfobiota</taxon>
        <taxon>Thermodesulfobiia</taxon>
        <taxon>Thermodesulfobiales</taxon>
        <taxon>Thermodesulfobiaceae</taxon>
        <taxon>Thermodesulfobium</taxon>
    </lineage>
</organism>
<gene>
    <name evidence="1" type="ORF">Thena_0391</name>
</gene>
<evidence type="ECO:0000313" key="1">
    <source>
        <dbReference type="EMBL" id="AEE14035.1"/>
    </source>
</evidence>
<sequence length="36" mass="4238">MDRNFIINTLKSNKGYIKSTFPIKDMALFGSYKTFF</sequence>